<dbReference type="InterPro" id="IPR006445">
    <property type="entry name" value="Phage-assoc_HI1409"/>
</dbReference>
<keyword evidence="4" id="KW-1185">Reference proteome</keyword>
<evidence type="ECO:0000256" key="1">
    <source>
        <dbReference type="SAM" id="MobiDB-lite"/>
    </source>
</evidence>
<gene>
    <name evidence="3" type="ORF">PSI14_18840</name>
</gene>
<dbReference type="Pfam" id="PF06381">
    <property type="entry name" value="Phage_portal_3"/>
    <property type="match status" value="1"/>
</dbReference>
<dbReference type="InterPro" id="IPR024459">
    <property type="entry name" value="Acb1-like_N"/>
</dbReference>
<reference evidence="3 4" key="1">
    <citation type="submission" date="2023-02" db="EMBL/GenBank/DDBJ databases">
        <title>Entomopathogenic bacteria.</title>
        <authorList>
            <person name="Machado R.A."/>
        </authorList>
    </citation>
    <scope>NUCLEOTIDE SEQUENCE [LARGE SCALE GENOMIC DNA]</scope>
    <source>
        <strain evidence="3 4">XENO-2</strain>
    </source>
</reference>
<dbReference type="RefSeq" id="WP_273577531.1">
    <property type="nucleotide sequence ID" value="NZ_JAQRFN010000044.1"/>
</dbReference>
<feature type="domain" description="Anti-CBASS protein Acb1-like N-terminal" evidence="2">
    <location>
        <begin position="41"/>
        <end position="386"/>
    </location>
</feature>
<comment type="caution">
    <text evidence="3">The sequence shown here is derived from an EMBL/GenBank/DDBJ whole genome shotgun (WGS) entry which is preliminary data.</text>
</comment>
<evidence type="ECO:0000313" key="3">
    <source>
        <dbReference type="EMBL" id="MDC9598837.1"/>
    </source>
</evidence>
<feature type="compositionally biased region" description="Low complexity" evidence="1">
    <location>
        <begin position="438"/>
        <end position="453"/>
    </location>
</feature>
<dbReference type="Proteomes" id="UP001220225">
    <property type="component" value="Unassembled WGS sequence"/>
</dbReference>
<feature type="compositionally biased region" description="Polar residues" evidence="1">
    <location>
        <begin position="454"/>
        <end position="465"/>
    </location>
</feature>
<accession>A0ABT5LWM4</accession>
<organism evidence="3 4">
    <name type="scientific">Xenorhabdus anantnagensis</name>
    <dbReference type="NCBI Taxonomy" id="3025875"/>
    <lineage>
        <taxon>Bacteria</taxon>
        <taxon>Pseudomonadati</taxon>
        <taxon>Pseudomonadota</taxon>
        <taxon>Gammaproteobacteria</taxon>
        <taxon>Enterobacterales</taxon>
        <taxon>Morganellaceae</taxon>
        <taxon>Xenorhabdus</taxon>
    </lineage>
</organism>
<evidence type="ECO:0000313" key="4">
    <source>
        <dbReference type="Proteomes" id="UP001220225"/>
    </source>
</evidence>
<evidence type="ECO:0000259" key="2">
    <source>
        <dbReference type="Pfam" id="PF06381"/>
    </source>
</evidence>
<dbReference type="NCBIfam" id="TIGR01555">
    <property type="entry name" value="phge_rel_HI1409"/>
    <property type="match status" value="1"/>
</dbReference>
<proteinExistence type="predicted"/>
<name>A0ABT5LWM4_9GAMM</name>
<protein>
    <submittedName>
        <fullName evidence="3">DUF1073 domain-containing protein</fullName>
    </submittedName>
</protein>
<dbReference type="EMBL" id="JAQRFN010000044">
    <property type="protein sequence ID" value="MDC9598837.1"/>
    <property type="molecule type" value="Genomic_DNA"/>
</dbReference>
<feature type="region of interest" description="Disordered" evidence="1">
    <location>
        <begin position="424"/>
        <end position="465"/>
    </location>
</feature>
<sequence length="465" mass="51426">MAKNTFIGRLTDGLHSMMTSLGERVAAIKYASNKSDVPDKELLAMYKSSWVVQKYINKTAYDMLKLPRDLSGDIDETLKTQIEDTEREIDVYGIYRDALTWASLLGDSLIVAVTDCPDEMISEPLDLRSEDIIKFLVLRKGEYTPASDVISDIVSPHFGHPQIYQLSIGSQQLRFHHSRCHRTKLGQHSIKDIPEFGTSDLQAPYESIKIFDSTVVSTGDTIQEANVDVIFLPGLNNQIDSGQEAQVVEYARVMKQTKSSTGMMLMDAGDSTMQSRYEQKTAQFTGLSDVITKMMNVLAGALDRPITILFGQSASGFSSGEEDNKAYYETINGLQEARLRPMQDFVDQFILDKLTVDVEISYTYPSIYSVNEAEQANRFGQYATGFTAMVQAGFLPEDIALREMVARGVLTTVTEEDISSLAGVNNEQWSNQPERDAGAQAGAAQIPQQANAPTHTQQANGGLVS</sequence>